<evidence type="ECO:0000313" key="1">
    <source>
        <dbReference type="EMBL" id="KAJ9651721.1"/>
    </source>
</evidence>
<gene>
    <name evidence="1" type="ORF">H2198_008993</name>
</gene>
<name>A0ACC2ZVU7_9EURO</name>
<dbReference type="EMBL" id="JAPDRQ010000238">
    <property type="protein sequence ID" value="KAJ9651721.1"/>
    <property type="molecule type" value="Genomic_DNA"/>
</dbReference>
<organism evidence="1 2">
    <name type="scientific">Neophaeococcomyces mojaviensis</name>
    <dbReference type="NCBI Taxonomy" id="3383035"/>
    <lineage>
        <taxon>Eukaryota</taxon>
        <taxon>Fungi</taxon>
        <taxon>Dikarya</taxon>
        <taxon>Ascomycota</taxon>
        <taxon>Pezizomycotina</taxon>
        <taxon>Eurotiomycetes</taxon>
        <taxon>Chaetothyriomycetidae</taxon>
        <taxon>Chaetothyriales</taxon>
        <taxon>Chaetothyriales incertae sedis</taxon>
        <taxon>Neophaeococcomyces</taxon>
    </lineage>
</organism>
<accession>A0ACC2ZVU7</accession>
<sequence length="178" mass="20193">MFSAAALHLRYMHRLTYPASKTVSYAGYDLPNLDNVSTLKYYQATISYLRVLCTNEEYSRDEDLLAATVILRFYEELEGSISGNSTGLLSRPFQLFVAAQAKPALAAQVPFERYDFKQPGAFAGVRHLAEPYLKGYQHASFRIALRQECQRALLAREEVQLPLQAWTLLEGFDEAEDL</sequence>
<reference evidence="1" key="1">
    <citation type="submission" date="2022-10" db="EMBL/GenBank/DDBJ databases">
        <title>Culturing micro-colonial fungi from biological soil crusts in the Mojave desert and describing Neophaeococcomyces mojavensis, and introducing the new genera and species Taxawa tesnikishii.</title>
        <authorList>
            <person name="Kurbessoian T."/>
            <person name="Stajich J.E."/>
        </authorList>
    </citation>
    <scope>NUCLEOTIDE SEQUENCE</scope>
    <source>
        <strain evidence="1">JES_112</strain>
    </source>
</reference>
<dbReference type="Proteomes" id="UP001172386">
    <property type="component" value="Unassembled WGS sequence"/>
</dbReference>
<keyword evidence="2" id="KW-1185">Reference proteome</keyword>
<comment type="caution">
    <text evidence="1">The sequence shown here is derived from an EMBL/GenBank/DDBJ whole genome shotgun (WGS) entry which is preliminary data.</text>
</comment>
<protein>
    <submittedName>
        <fullName evidence="1">Uncharacterized protein</fullName>
    </submittedName>
</protein>
<proteinExistence type="predicted"/>
<evidence type="ECO:0000313" key="2">
    <source>
        <dbReference type="Proteomes" id="UP001172386"/>
    </source>
</evidence>
<feature type="non-terminal residue" evidence="1">
    <location>
        <position position="178"/>
    </location>
</feature>